<dbReference type="InterPro" id="IPR036393">
    <property type="entry name" value="AceGlu_kinase-like_sf"/>
</dbReference>
<keyword evidence="5 9" id="KW-0547">Nucleotide-binding</keyword>
<evidence type="ECO:0000256" key="9">
    <source>
        <dbReference type="HAMAP-Rule" id="MF_00082"/>
    </source>
</evidence>
<keyword evidence="4 9" id="KW-0808">Transferase</keyword>
<feature type="site" description="Transition state stabilizer" evidence="9">
    <location>
        <position position="215"/>
    </location>
</feature>
<evidence type="ECO:0000256" key="7">
    <source>
        <dbReference type="ARBA" id="ARBA00022840"/>
    </source>
</evidence>
<dbReference type="Gene3D" id="3.40.1160.10">
    <property type="entry name" value="Acetylglutamate kinase-like"/>
    <property type="match status" value="1"/>
</dbReference>
<gene>
    <name evidence="9" type="primary">argB</name>
    <name evidence="11" type="ORF">ATZ35_11900</name>
</gene>
<keyword evidence="3 9" id="KW-0028">Amino-acid biosynthesis</keyword>
<keyword evidence="12" id="KW-1185">Reference proteome</keyword>
<dbReference type="PANTHER" id="PTHR23342:SF0">
    <property type="entry name" value="N-ACETYLGLUTAMATE SYNTHASE, MITOCHONDRIAL"/>
    <property type="match status" value="1"/>
</dbReference>
<dbReference type="InterPro" id="IPR001048">
    <property type="entry name" value="Asp/Glu/Uridylate_kinase"/>
</dbReference>
<dbReference type="GO" id="GO:0005737">
    <property type="term" value="C:cytoplasm"/>
    <property type="evidence" value="ECO:0007669"/>
    <property type="project" value="UniProtKB-SubCell"/>
</dbReference>
<dbReference type="Pfam" id="PF00696">
    <property type="entry name" value="AA_kinase"/>
    <property type="match status" value="1"/>
</dbReference>
<comment type="pathway">
    <text evidence="1 9">Amino-acid biosynthesis; L-arginine biosynthesis; N(2)-acetyl-L-ornithine from L-glutamate: step 2/4.</text>
</comment>
<dbReference type="PIRSF" id="PIRSF000728">
    <property type="entry name" value="NAGK"/>
    <property type="match status" value="1"/>
</dbReference>
<dbReference type="PANTHER" id="PTHR23342">
    <property type="entry name" value="N-ACETYLGLUTAMATE SYNTHASE"/>
    <property type="match status" value="1"/>
</dbReference>
<keyword evidence="7 9" id="KW-0067">ATP-binding</keyword>
<comment type="function">
    <text evidence="9">Catalyzes the ATP-dependent phosphorylation of N-acetyl-L-glutamate.</text>
</comment>
<dbReference type="GO" id="GO:0005524">
    <property type="term" value="F:ATP binding"/>
    <property type="evidence" value="ECO:0007669"/>
    <property type="project" value="UniProtKB-UniRule"/>
</dbReference>
<dbReference type="InterPro" id="IPR004662">
    <property type="entry name" value="AcgluKinase_fam"/>
</dbReference>
<evidence type="ECO:0000256" key="6">
    <source>
        <dbReference type="ARBA" id="ARBA00022777"/>
    </source>
</evidence>
<comment type="catalytic activity">
    <reaction evidence="8 9">
        <text>N-acetyl-L-glutamate + ATP = N-acetyl-L-glutamyl 5-phosphate + ADP</text>
        <dbReference type="Rhea" id="RHEA:14629"/>
        <dbReference type="ChEBI" id="CHEBI:30616"/>
        <dbReference type="ChEBI" id="CHEBI:44337"/>
        <dbReference type="ChEBI" id="CHEBI:57936"/>
        <dbReference type="ChEBI" id="CHEBI:456216"/>
        <dbReference type="EC" id="2.7.2.8"/>
    </reaction>
</comment>
<feature type="binding site" evidence="9">
    <location>
        <position position="156"/>
    </location>
    <ligand>
        <name>substrate</name>
    </ligand>
</feature>
<feature type="site" description="Transition state stabilizer" evidence="9">
    <location>
        <position position="8"/>
    </location>
</feature>
<dbReference type="STRING" id="118060.ATZ35_11900"/>
<keyword evidence="2 9" id="KW-0055">Arginine biosynthesis</keyword>
<dbReference type="GO" id="GO:0042450">
    <property type="term" value="P:L-arginine biosynthetic process via ornithine"/>
    <property type="evidence" value="ECO:0007669"/>
    <property type="project" value="UniProtKB-UniRule"/>
</dbReference>
<protein>
    <recommendedName>
        <fullName evidence="9">Acetylglutamate kinase</fullName>
        <ecNumber evidence="9">2.7.2.8</ecNumber>
    </recommendedName>
    <alternativeName>
        <fullName evidence="9">N-acetyl-L-glutamate 5-phosphotransferase</fullName>
    </alternativeName>
    <alternativeName>
        <fullName evidence="9">NAG kinase</fullName>
        <shortName evidence="9">NAGK</shortName>
    </alternativeName>
</protein>
<dbReference type="GO" id="GO:0003991">
    <property type="term" value="F:acetylglutamate kinase activity"/>
    <property type="evidence" value="ECO:0007669"/>
    <property type="project" value="UniProtKB-UniRule"/>
</dbReference>
<dbReference type="HAMAP" id="MF_00082">
    <property type="entry name" value="ArgB"/>
    <property type="match status" value="1"/>
</dbReference>
<dbReference type="EMBL" id="CP013655">
    <property type="protein sequence ID" value="ALS37827.1"/>
    <property type="molecule type" value="Genomic_DNA"/>
</dbReference>
<dbReference type="UniPathway" id="UPA00068">
    <property type="reaction ID" value="UER00107"/>
</dbReference>
<evidence type="ECO:0000256" key="2">
    <source>
        <dbReference type="ARBA" id="ARBA00022571"/>
    </source>
</evidence>
<accession>A0A0U2MY32</accession>
<keyword evidence="9" id="KW-0963">Cytoplasm</keyword>
<evidence type="ECO:0000259" key="10">
    <source>
        <dbReference type="Pfam" id="PF00696"/>
    </source>
</evidence>
<organism evidence="11 12">
    <name type="scientific">Enterococcus rotai</name>
    <dbReference type="NCBI Taxonomy" id="118060"/>
    <lineage>
        <taxon>Bacteria</taxon>
        <taxon>Bacillati</taxon>
        <taxon>Bacillota</taxon>
        <taxon>Bacilli</taxon>
        <taxon>Lactobacillales</taxon>
        <taxon>Enterococcaceae</taxon>
        <taxon>Enterococcus</taxon>
    </lineage>
</organism>
<dbReference type="NCBIfam" id="TIGR00761">
    <property type="entry name" value="argB"/>
    <property type="match status" value="1"/>
</dbReference>
<comment type="subcellular location">
    <subcellularLocation>
        <location evidence="9">Cytoplasm</location>
    </subcellularLocation>
</comment>
<evidence type="ECO:0000313" key="12">
    <source>
        <dbReference type="Proteomes" id="UP000067523"/>
    </source>
</evidence>
<dbReference type="SUPFAM" id="SSF53633">
    <property type="entry name" value="Carbamate kinase-like"/>
    <property type="match status" value="1"/>
</dbReference>
<evidence type="ECO:0000256" key="8">
    <source>
        <dbReference type="ARBA" id="ARBA00048141"/>
    </source>
</evidence>
<dbReference type="KEGG" id="erx:ATZ35_11900"/>
<feature type="domain" description="Aspartate/glutamate/uridylate kinase" evidence="10">
    <location>
        <begin position="3"/>
        <end position="234"/>
    </location>
</feature>
<dbReference type="RefSeq" id="WP_208927445.1">
    <property type="nucleotide sequence ID" value="NZ_CP013655.1"/>
</dbReference>
<reference evidence="12" key="1">
    <citation type="submission" date="2015-12" db="EMBL/GenBank/DDBJ databases">
        <authorList>
            <person name="Lauer A."/>
            <person name="Humrighouse B."/>
            <person name="Loparev V."/>
            <person name="Shewmaker P.L."/>
            <person name="Whitney A.M."/>
            <person name="McLaughlin R.W."/>
        </authorList>
    </citation>
    <scope>NUCLEOTIDE SEQUENCE [LARGE SCALE GENOMIC DNA]</scope>
    <source>
        <strain evidence="12">LMG 26678</strain>
    </source>
</reference>
<keyword evidence="6 9" id="KW-0418">Kinase</keyword>
<dbReference type="CDD" id="cd04238">
    <property type="entry name" value="AAK_NAGK-like"/>
    <property type="match status" value="1"/>
</dbReference>
<feature type="binding site" evidence="9">
    <location>
        <begin position="41"/>
        <end position="42"/>
    </location>
    <ligand>
        <name>substrate</name>
    </ligand>
</feature>
<dbReference type="Proteomes" id="UP000067523">
    <property type="component" value="Chromosome"/>
</dbReference>
<evidence type="ECO:0000313" key="11">
    <source>
        <dbReference type="EMBL" id="ALS37827.1"/>
    </source>
</evidence>
<evidence type="ECO:0000256" key="1">
    <source>
        <dbReference type="ARBA" id="ARBA00004828"/>
    </source>
</evidence>
<evidence type="ECO:0000256" key="3">
    <source>
        <dbReference type="ARBA" id="ARBA00022605"/>
    </source>
</evidence>
<comment type="similarity">
    <text evidence="9">Belongs to the acetylglutamate kinase family. ArgB subfamily.</text>
</comment>
<dbReference type="EC" id="2.7.2.8" evidence="9"/>
<proteinExistence type="inferred from homology"/>
<feature type="binding site" evidence="9">
    <location>
        <position position="63"/>
    </location>
    <ligand>
        <name>substrate</name>
    </ligand>
</feature>
<evidence type="ECO:0000256" key="4">
    <source>
        <dbReference type="ARBA" id="ARBA00022679"/>
    </source>
</evidence>
<dbReference type="AlphaFoldDB" id="A0A0U2MY32"/>
<dbReference type="InterPro" id="IPR037528">
    <property type="entry name" value="ArgB"/>
</dbReference>
<sequence length="250" mass="27379">MKKVIVIKMGGVASDNLTKSFFEQVDHWQKTGKKVVIVHGGGHYISEMMQRLNVPVKTQDGLRITTEETLKITQMVLIGQVQPMITTHFQQEGFSVVGLNASCGQIITGTFLDKNTLGAVGVVTQVDTELLEHLLETKHIPIIAPLGLTETGEWLNINADHVACKVAEELQAEKLYLLTDVPGVKKENQWLKEITTSDVPKLKTANIIKGGMLPKLESAVTALKGGVKEVHITNKLQHAGTIIKSKEVFA</sequence>
<name>A0A0U2MY32_9ENTE</name>
<evidence type="ECO:0000256" key="5">
    <source>
        <dbReference type="ARBA" id="ARBA00022741"/>
    </source>
</evidence>